<feature type="region of interest" description="Disordered" evidence="10">
    <location>
        <begin position="120"/>
        <end position="312"/>
    </location>
</feature>
<dbReference type="FunFam" id="2.60.120.340:FF:000004">
    <property type="entry name" value="Histone deacetylase HDT1"/>
    <property type="match status" value="1"/>
</dbReference>
<keyword evidence="9" id="KW-0863">Zinc-finger</keyword>
<evidence type="ECO:0000256" key="2">
    <source>
        <dbReference type="ARBA" id="ARBA00006673"/>
    </source>
</evidence>
<dbReference type="InterPro" id="IPR013087">
    <property type="entry name" value="Znf_C2H2_type"/>
</dbReference>
<evidence type="ECO:0000313" key="12">
    <source>
        <dbReference type="EMBL" id="RWR83431.1"/>
    </source>
</evidence>
<gene>
    <name evidence="12" type="ORF">CKAN_01218500</name>
</gene>
<dbReference type="OrthoDB" id="2019803at2759"/>
<dbReference type="Pfam" id="PF17800">
    <property type="entry name" value="NPL"/>
    <property type="match status" value="1"/>
</dbReference>
<dbReference type="Gene3D" id="3.30.160.60">
    <property type="entry name" value="Classic Zinc Finger"/>
    <property type="match status" value="1"/>
</dbReference>
<comment type="subcellular location">
    <subcellularLocation>
        <location evidence="1">Nucleus</location>
        <location evidence="1">Nucleolus</location>
    </subcellularLocation>
</comment>
<evidence type="ECO:0000256" key="3">
    <source>
        <dbReference type="ARBA" id="ARBA00022491"/>
    </source>
</evidence>
<dbReference type="PROSITE" id="PS50157">
    <property type="entry name" value="ZINC_FINGER_C2H2_2"/>
    <property type="match status" value="1"/>
</dbReference>
<name>A0A3S3NNP4_9MAGN</name>
<feature type="compositionally biased region" description="Polar residues" evidence="10">
    <location>
        <begin position="278"/>
        <end position="301"/>
    </location>
</feature>
<sequence length="312" mass="33897">MEFWGVEVKAGEPVKCDPGFKTYLHLSQASLGEVKKDKGNDSIPIFVEVNGQKLVLGVLSPDNCTHIPFDLVFEKEFVLSHNWKNGSVYFCGYKSLVLFIITSDDITDTDTDSEEEAPALVATQHRKGEVKNEKPKPAIDNANAAKIESKPNAKQVELKKVKDEDDDDDEESDEDEDSDDDEDMVEDEDESNEDEDGESSDDEEEDTTVKKAETGKKRAAKPAVKTPIPGKKAKLASPIPSGQKKGGDGKKGGHTATPYPSKKGGKTPASNDKPKLQTPKSGGQVTCKSCSRTFNSENALDSHTKAKHSAGK</sequence>
<dbReference type="Gene3D" id="2.60.120.340">
    <property type="entry name" value="Nucleoplasmin core domain"/>
    <property type="match status" value="1"/>
</dbReference>
<keyword evidence="7" id="KW-0804">Transcription</keyword>
<keyword evidence="9" id="KW-0862">Zinc</keyword>
<dbReference type="AlphaFoldDB" id="A0A3S3NNP4"/>
<comment type="caution">
    <text evidence="12">The sequence shown here is derived from an EMBL/GenBank/DDBJ whole genome shotgun (WGS) entry which is preliminary data.</text>
</comment>
<dbReference type="Pfam" id="PF12874">
    <property type="entry name" value="zf-met"/>
    <property type="match status" value="1"/>
</dbReference>
<evidence type="ECO:0000256" key="8">
    <source>
        <dbReference type="ARBA" id="ARBA00023242"/>
    </source>
</evidence>
<protein>
    <submittedName>
        <fullName evidence="12">Histone deacetylase HDT2-like protein isoform X1</fullName>
    </submittedName>
</protein>
<organism evidence="12 13">
    <name type="scientific">Cinnamomum micranthum f. kanehirae</name>
    <dbReference type="NCBI Taxonomy" id="337451"/>
    <lineage>
        <taxon>Eukaryota</taxon>
        <taxon>Viridiplantae</taxon>
        <taxon>Streptophyta</taxon>
        <taxon>Embryophyta</taxon>
        <taxon>Tracheophyta</taxon>
        <taxon>Spermatophyta</taxon>
        <taxon>Magnoliopsida</taxon>
        <taxon>Magnoliidae</taxon>
        <taxon>Laurales</taxon>
        <taxon>Lauraceae</taxon>
        <taxon>Cinnamomum</taxon>
    </lineage>
</organism>
<evidence type="ECO:0000256" key="9">
    <source>
        <dbReference type="PROSITE-ProRule" id="PRU00042"/>
    </source>
</evidence>
<dbReference type="GO" id="GO:0016787">
    <property type="term" value="F:hydrolase activity"/>
    <property type="evidence" value="ECO:0007669"/>
    <property type="project" value="UniProtKB-KW"/>
</dbReference>
<reference evidence="12 13" key="1">
    <citation type="journal article" date="2019" name="Nat. Plants">
        <title>Stout camphor tree genome fills gaps in understanding of flowering plant genome evolution.</title>
        <authorList>
            <person name="Chaw S.M."/>
            <person name="Liu Y.C."/>
            <person name="Wu Y.W."/>
            <person name="Wang H.Y."/>
            <person name="Lin C.I."/>
            <person name="Wu C.S."/>
            <person name="Ke H.M."/>
            <person name="Chang L.Y."/>
            <person name="Hsu C.Y."/>
            <person name="Yang H.T."/>
            <person name="Sudianto E."/>
            <person name="Hsu M.H."/>
            <person name="Wu K.P."/>
            <person name="Wang L.N."/>
            <person name="Leebens-Mack J.H."/>
            <person name="Tsai I.J."/>
        </authorList>
    </citation>
    <scope>NUCLEOTIDE SEQUENCE [LARGE SCALE GENOMIC DNA]</scope>
    <source>
        <strain evidence="13">cv. Chaw 1501</strain>
        <tissue evidence="12">Young leaves</tissue>
    </source>
</reference>
<feature type="domain" description="C2H2-type" evidence="11">
    <location>
        <begin position="285"/>
        <end position="312"/>
    </location>
</feature>
<keyword evidence="6" id="KW-0805">Transcription regulation</keyword>
<evidence type="ECO:0000256" key="6">
    <source>
        <dbReference type="ARBA" id="ARBA00023015"/>
    </source>
</evidence>
<feature type="compositionally biased region" description="Basic and acidic residues" evidence="10">
    <location>
        <begin position="207"/>
        <end position="216"/>
    </location>
</feature>
<keyword evidence="3" id="KW-0678">Repressor</keyword>
<feature type="compositionally biased region" description="Basic and acidic residues" evidence="10">
    <location>
        <begin position="126"/>
        <end position="137"/>
    </location>
</feature>
<keyword evidence="13" id="KW-1185">Reference proteome</keyword>
<dbReference type="Proteomes" id="UP000283530">
    <property type="component" value="Unassembled WGS sequence"/>
</dbReference>
<feature type="compositionally biased region" description="Acidic residues" evidence="10">
    <location>
        <begin position="164"/>
        <end position="206"/>
    </location>
</feature>
<keyword evidence="9" id="KW-0479">Metal-binding</keyword>
<feature type="compositionally biased region" description="Basic and acidic residues" evidence="10">
    <location>
        <begin position="147"/>
        <end position="163"/>
    </location>
</feature>
<evidence type="ECO:0000256" key="4">
    <source>
        <dbReference type="ARBA" id="ARBA00022801"/>
    </source>
</evidence>
<evidence type="ECO:0000256" key="1">
    <source>
        <dbReference type="ARBA" id="ARBA00004604"/>
    </source>
</evidence>
<dbReference type="GO" id="GO:0006325">
    <property type="term" value="P:chromatin organization"/>
    <property type="evidence" value="ECO:0007669"/>
    <property type="project" value="UniProtKB-KW"/>
</dbReference>
<evidence type="ECO:0000256" key="7">
    <source>
        <dbReference type="ARBA" id="ARBA00023163"/>
    </source>
</evidence>
<dbReference type="GO" id="GO:0008270">
    <property type="term" value="F:zinc ion binding"/>
    <property type="evidence" value="ECO:0007669"/>
    <property type="project" value="UniProtKB-KW"/>
</dbReference>
<keyword evidence="5" id="KW-0156">Chromatin regulator</keyword>
<dbReference type="InterPro" id="IPR041232">
    <property type="entry name" value="NPL"/>
</dbReference>
<evidence type="ECO:0000313" key="13">
    <source>
        <dbReference type="Proteomes" id="UP000283530"/>
    </source>
</evidence>
<dbReference type="PROSITE" id="PS00028">
    <property type="entry name" value="ZINC_FINGER_C2H2_1"/>
    <property type="match status" value="1"/>
</dbReference>
<evidence type="ECO:0000256" key="10">
    <source>
        <dbReference type="SAM" id="MobiDB-lite"/>
    </source>
</evidence>
<keyword evidence="4" id="KW-0378">Hydrolase</keyword>
<evidence type="ECO:0000256" key="5">
    <source>
        <dbReference type="ARBA" id="ARBA00022853"/>
    </source>
</evidence>
<comment type="similarity">
    <text evidence="2">Belongs to the histone deacetylase HD2 family.</text>
</comment>
<evidence type="ECO:0000259" key="11">
    <source>
        <dbReference type="PROSITE" id="PS50157"/>
    </source>
</evidence>
<dbReference type="EMBL" id="QPKB01000004">
    <property type="protein sequence ID" value="RWR83431.1"/>
    <property type="molecule type" value="Genomic_DNA"/>
</dbReference>
<accession>A0A3S3NNP4</accession>
<dbReference type="GO" id="GO:0005730">
    <property type="term" value="C:nucleolus"/>
    <property type="evidence" value="ECO:0007669"/>
    <property type="project" value="UniProtKB-SubCell"/>
</dbReference>
<keyword evidence="8" id="KW-0539">Nucleus</keyword>
<proteinExistence type="inferred from homology"/>